<dbReference type="InterPro" id="IPR057326">
    <property type="entry name" value="KR_dom"/>
</dbReference>
<dbReference type="InterPro" id="IPR036291">
    <property type="entry name" value="NAD(P)-bd_dom_sf"/>
</dbReference>
<dbReference type="Pfam" id="PF13561">
    <property type="entry name" value="adh_short_C2"/>
    <property type="match status" value="1"/>
</dbReference>
<dbReference type="EMBL" id="AVPI01000001">
    <property type="protein sequence ID" value="KGN35897.1"/>
    <property type="molecule type" value="Genomic_DNA"/>
</dbReference>
<dbReference type="PROSITE" id="PS00061">
    <property type="entry name" value="ADH_SHORT"/>
    <property type="match status" value="1"/>
</dbReference>
<dbReference type="PANTHER" id="PTHR42760:SF115">
    <property type="entry name" value="3-OXOACYL-[ACYL-CARRIER-PROTEIN] REDUCTASE FABG"/>
    <property type="match status" value="1"/>
</dbReference>
<evidence type="ECO:0000259" key="3">
    <source>
        <dbReference type="SMART" id="SM00822"/>
    </source>
</evidence>
<dbReference type="PRINTS" id="PR00080">
    <property type="entry name" value="SDRFAMILY"/>
</dbReference>
<dbReference type="SMART" id="SM00822">
    <property type="entry name" value="PKS_KR"/>
    <property type="match status" value="1"/>
</dbReference>
<accession>A0ABR4XIR7</accession>
<protein>
    <submittedName>
        <fullName evidence="4">Short-chain dehydrogenase</fullName>
    </submittedName>
</protein>
<reference evidence="4 5" key="1">
    <citation type="submission" date="2013-08" db="EMBL/GenBank/DDBJ databases">
        <title>The genome sequence of Knoellia flava.</title>
        <authorList>
            <person name="Zhu W."/>
            <person name="Wang G."/>
        </authorList>
    </citation>
    <scope>NUCLEOTIDE SEQUENCE [LARGE SCALE GENOMIC DNA]</scope>
    <source>
        <strain evidence="4 5">TL1</strain>
    </source>
</reference>
<dbReference type="PRINTS" id="PR00081">
    <property type="entry name" value="GDHRDH"/>
</dbReference>
<dbReference type="NCBIfam" id="NF005559">
    <property type="entry name" value="PRK07231.1"/>
    <property type="match status" value="1"/>
</dbReference>
<evidence type="ECO:0000313" key="4">
    <source>
        <dbReference type="EMBL" id="KGN35897.1"/>
    </source>
</evidence>
<proteinExistence type="inferred from homology"/>
<evidence type="ECO:0000313" key="5">
    <source>
        <dbReference type="Proteomes" id="UP000029990"/>
    </source>
</evidence>
<dbReference type="PANTHER" id="PTHR42760">
    <property type="entry name" value="SHORT-CHAIN DEHYDROGENASES/REDUCTASES FAMILY MEMBER"/>
    <property type="match status" value="1"/>
</dbReference>
<dbReference type="Gene3D" id="3.40.50.720">
    <property type="entry name" value="NAD(P)-binding Rossmann-like Domain"/>
    <property type="match status" value="1"/>
</dbReference>
<dbReference type="SUPFAM" id="SSF51735">
    <property type="entry name" value="NAD(P)-binding Rossmann-fold domains"/>
    <property type="match status" value="1"/>
</dbReference>
<name>A0ABR4XIR7_9MICO</name>
<evidence type="ECO:0000256" key="2">
    <source>
        <dbReference type="ARBA" id="ARBA00023002"/>
    </source>
</evidence>
<feature type="domain" description="Ketoreductase" evidence="3">
    <location>
        <begin position="17"/>
        <end position="199"/>
    </location>
</feature>
<dbReference type="InterPro" id="IPR020904">
    <property type="entry name" value="Sc_DH/Rdtase_CS"/>
</dbReference>
<keyword evidence="5" id="KW-1185">Reference proteome</keyword>
<gene>
    <name evidence="4" type="ORF">N798_01290</name>
</gene>
<comment type="caution">
    <text evidence="4">The sequence shown here is derived from an EMBL/GenBank/DDBJ whole genome shotgun (WGS) entry which is preliminary data.</text>
</comment>
<comment type="similarity">
    <text evidence="1">Belongs to the short-chain dehydrogenases/reductases (SDR) family.</text>
</comment>
<evidence type="ECO:0000256" key="1">
    <source>
        <dbReference type="ARBA" id="ARBA00006484"/>
    </source>
</evidence>
<keyword evidence="2" id="KW-0560">Oxidoreductase</keyword>
<dbReference type="InterPro" id="IPR002347">
    <property type="entry name" value="SDR_fam"/>
</dbReference>
<sequence>MAGMSPTVLDTFSLAGRTALVTGGYRGLGLAFARALAEAGADVVIGARDEAASRDAAADLAAETGRTVVGLGLDVTDRDSVTRAVEAAVEATGRLDVLVNNAGACVHRPALEVPDDEWDEVFDTNVRGLWLMSQVAGRHFADRGSGVIVNIGSISGLIVNRPQWQPAYNASKAAVHQLTKSLAAEWAPLGIRVNAVAPGYVRTEMAPVDDPAFKPRWIDDAPMQRYALPEEIAPTVVYLASDASSFMTGSVVVVDGGYTTF</sequence>
<organism evidence="4 5">
    <name type="scientific">Knoellia flava TL1</name>
    <dbReference type="NCBI Taxonomy" id="1385518"/>
    <lineage>
        <taxon>Bacteria</taxon>
        <taxon>Bacillati</taxon>
        <taxon>Actinomycetota</taxon>
        <taxon>Actinomycetes</taxon>
        <taxon>Micrococcales</taxon>
        <taxon>Intrasporangiaceae</taxon>
        <taxon>Knoellia</taxon>
    </lineage>
</organism>
<dbReference type="Proteomes" id="UP000029990">
    <property type="component" value="Unassembled WGS sequence"/>
</dbReference>